<evidence type="ECO:0000256" key="4">
    <source>
        <dbReference type="ARBA" id="ARBA00022813"/>
    </source>
</evidence>
<evidence type="ECO:0000256" key="8">
    <source>
        <dbReference type="SAM" id="MobiDB-lite"/>
    </source>
</evidence>
<comment type="similarity">
    <text evidence="1 7">Belongs to the peptidase S24 family.</text>
</comment>
<dbReference type="PANTHER" id="PTHR33516:SF2">
    <property type="entry name" value="LEXA REPRESSOR-RELATED"/>
    <property type="match status" value="1"/>
</dbReference>
<dbReference type="CDD" id="cd06529">
    <property type="entry name" value="S24_LexA-like"/>
    <property type="match status" value="1"/>
</dbReference>
<dbReference type="Pfam" id="PF00717">
    <property type="entry name" value="Peptidase_S24"/>
    <property type="match status" value="1"/>
</dbReference>
<evidence type="ECO:0000256" key="6">
    <source>
        <dbReference type="ARBA" id="ARBA00023236"/>
    </source>
</evidence>
<comment type="caution">
    <text evidence="10">The sequence shown here is derived from an EMBL/GenBank/DDBJ whole genome shotgun (WGS) entry which is preliminary data.</text>
</comment>
<name>A0ABW3F364_9PROT</name>
<dbReference type="InterPro" id="IPR015927">
    <property type="entry name" value="Peptidase_S24_S26A/B/C"/>
</dbReference>
<dbReference type="InterPro" id="IPR050077">
    <property type="entry name" value="LexA_repressor"/>
</dbReference>
<reference evidence="11" key="1">
    <citation type="journal article" date="2019" name="Int. J. Syst. Evol. Microbiol.">
        <title>The Global Catalogue of Microorganisms (GCM) 10K type strain sequencing project: providing services to taxonomists for standard genome sequencing and annotation.</title>
        <authorList>
            <consortium name="The Broad Institute Genomics Platform"/>
            <consortium name="The Broad Institute Genome Sequencing Center for Infectious Disease"/>
            <person name="Wu L."/>
            <person name="Ma J."/>
        </authorList>
    </citation>
    <scope>NUCLEOTIDE SEQUENCE [LARGE SCALE GENOMIC DNA]</scope>
    <source>
        <strain evidence="11">CCUG 58412</strain>
    </source>
</reference>
<keyword evidence="6" id="KW-0742">SOS response</keyword>
<dbReference type="InterPro" id="IPR039418">
    <property type="entry name" value="LexA-like"/>
</dbReference>
<dbReference type="PANTHER" id="PTHR33516">
    <property type="entry name" value="LEXA REPRESSOR"/>
    <property type="match status" value="1"/>
</dbReference>
<evidence type="ECO:0000313" key="11">
    <source>
        <dbReference type="Proteomes" id="UP001597128"/>
    </source>
</evidence>
<keyword evidence="11" id="KW-1185">Reference proteome</keyword>
<feature type="region of interest" description="Disordered" evidence="8">
    <location>
        <begin position="1"/>
        <end position="26"/>
    </location>
</feature>
<evidence type="ECO:0000256" key="3">
    <source>
        <dbReference type="ARBA" id="ARBA00022801"/>
    </source>
</evidence>
<accession>A0ABW3F364</accession>
<dbReference type="RefSeq" id="WP_379057145.1">
    <property type="nucleotide sequence ID" value="NZ_JBHTKB010000001.1"/>
</dbReference>
<dbReference type="PRINTS" id="PR00726">
    <property type="entry name" value="LEXASERPTASE"/>
</dbReference>
<organism evidence="10 11">
    <name type="scientific">Methylophilus luteus</name>
    <dbReference type="NCBI Taxonomy" id="640108"/>
    <lineage>
        <taxon>Bacteria</taxon>
        <taxon>Pseudomonadati</taxon>
        <taxon>Pseudomonadota</taxon>
        <taxon>Betaproteobacteria</taxon>
        <taxon>Nitrosomonadales</taxon>
        <taxon>Methylophilaceae</taxon>
        <taxon>Methylophilus</taxon>
    </lineage>
</organism>
<keyword evidence="3 7" id="KW-0378">Hydrolase</keyword>
<feature type="domain" description="Peptidase S24/S26A/S26B/S26C" evidence="9">
    <location>
        <begin position="81"/>
        <end position="200"/>
    </location>
</feature>
<dbReference type="Proteomes" id="UP001597128">
    <property type="component" value="Unassembled WGS sequence"/>
</dbReference>
<sequence>MSNQIQKLKGGKRPGAGRKPGSTTRLEETVVIRIPASQKPVVSSLIEAYAKKQRFNQARENLDPVAVFTQPAPHLHSIRLPLFESKVPAGFPSPADDHIEGRLDPNEYLIDQADTTFFVTIQGDSMIEAGLMPGDKAVVDKGKIAVVGDIVLVMIDGGFTIKTLAKQKDGSPKLLPANSSGKYSPILIQEPMQFEIWGVVTGSFRRFRQ</sequence>
<evidence type="ECO:0000256" key="7">
    <source>
        <dbReference type="RuleBase" id="RU003991"/>
    </source>
</evidence>
<dbReference type="InterPro" id="IPR036286">
    <property type="entry name" value="LexA/Signal_pep-like_sf"/>
</dbReference>
<evidence type="ECO:0000256" key="2">
    <source>
        <dbReference type="ARBA" id="ARBA00022763"/>
    </source>
</evidence>
<dbReference type="InterPro" id="IPR006197">
    <property type="entry name" value="Peptidase_S24_LexA"/>
</dbReference>
<dbReference type="SUPFAM" id="SSF51306">
    <property type="entry name" value="LexA/Signal peptidase"/>
    <property type="match status" value="1"/>
</dbReference>
<dbReference type="EMBL" id="JBHTKB010000001">
    <property type="protein sequence ID" value="MFD0911977.1"/>
    <property type="molecule type" value="Genomic_DNA"/>
</dbReference>
<evidence type="ECO:0000256" key="1">
    <source>
        <dbReference type="ARBA" id="ARBA00007484"/>
    </source>
</evidence>
<dbReference type="Gene3D" id="2.10.109.10">
    <property type="entry name" value="Umud Fragment, subunit A"/>
    <property type="match status" value="1"/>
</dbReference>
<gene>
    <name evidence="10" type="ORF">ACFQ1Z_00325</name>
</gene>
<keyword evidence="2" id="KW-0227">DNA damage</keyword>
<proteinExistence type="inferred from homology"/>
<evidence type="ECO:0000256" key="5">
    <source>
        <dbReference type="ARBA" id="ARBA00023204"/>
    </source>
</evidence>
<keyword evidence="5" id="KW-0234">DNA repair</keyword>
<evidence type="ECO:0000313" key="10">
    <source>
        <dbReference type="EMBL" id="MFD0911977.1"/>
    </source>
</evidence>
<protein>
    <submittedName>
        <fullName evidence="10">LexA family protein</fullName>
    </submittedName>
</protein>
<evidence type="ECO:0000259" key="9">
    <source>
        <dbReference type="Pfam" id="PF00717"/>
    </source>
</evidence>
<keyword evidence="4 7" id="KW-0068">Autocatalytic cleavage</keyword>
<dbReference type="NCBIfam" id="NF007621">
    <property type="entry name" value="PRK10276.1"/>
    <property type="match status" value="1"/>
</dbReference>